<feature type="repeat" description="ANK" evidence="3">
    <location>
        <begin position="128"/>
        <end position="160"/>
    </location>
</feature>
<keyword evidence="6" id="KW-1185">Reference proteome</keyword>
<evidence type="ECO:0000313" key="5">
    <source>
        <dbReference type="EMBL" id="PGH04544.1"/>
    </source>
</evidence>
<dbReference type="SUPFAM" id="SSF48403">
    <property type="entry name" value="Ankyrin repeat"/>
    <property type="match status" value="1"/>
</dbReference>
<evidence type="ECO:0000256" key="3">
    <source>
        <dbReference type="PROSITE-ProRule" id="PRU00023"/>
    </source>
</evidence>
<dbReference type="InterPro" id="IPR002110">
    <property type="entry name" value="Ankyrin_rpt"/>
</dbReference>
<dbReference type="PANTHER" id="PTHR24198">
    <property type="entry name" value="ANKYRIN REPEAT AND PROTEIN KINASE DOMAIN-CONTAINING PROTEIN"/>
    <property type="match status" value="1"/>
</dbReference>
<evidence type="ECO:0000256" key="1">
    <source>
        <dbReference type="ARBA" id="ARBA00022737"/>
    </source>
</evidence>
<reference evidence="5 6" key="1">
    <citation type="submission" date="2017-10" db="EMBL/GenBank/DDBJ databases">
        <title>Comparative genomics in systemic dimorphic fungi from Ajellomycetaceae.</title>
        <authorList>
            <person name="Munoz J.F."/>
            <person name="Mcewen J.G."/>
            <person name="Clay O.K."/>
            <person name="Cuomo C.A."/>
        </authorList>
    </citation>
    <scope>NUCLEOTIDE SEQUENCE [LARGE SCALE GENOMIC DNA]</scope>
    <source>
        <strain evidence="5 6">UAMH5409</strain>
    </source>
</reference>
<feature type="repeat" description="ANK" evidence="3">
    <location>
        <begin position="161"/>
        <end position="193"/>
    </location>
</feature>
<organism evidence="5 6">
    <name type="scientific">Helicocarpus griseus UAMH5409</name>
    <dbReference type="NCBI Taxonomy" id="1447875"/>
    <lineage>
        <taxon>Eukaryota</taxon>
        <taxon>Fungi</taxon>
        <taxon>Dikarya</taxon>
        <taxon>Ascomycota</taxon>
        <taxon>Pezizomycotina</taxon>
        <taxon>Eurotiomycetes</taxon>
        <taxon>Eurotiomycetidae</taxon>
        <taxon>Onygenales</taxon>
        <taxon>Ajellomycetaceae</taxon>
        <taxon>Helicocarpus</taxon>
    </lineage>
</organism>
<protein>
    <recommendedName>
        <fullName evidence="4">F-box domain-containing protein</fullName>
    </recommendedName>
</protein>
<dbReference type="Gene3D" id="1.25.40.20">
    <property type="entry name" value="Ankyrin repeat-containing domain"/>
    <property type="match status" value="1"/>
</dbReference>
<evidence type="ECO:0000259" key="4">
    <source>
        <dbReference type="PROSITE" id="PS50181"/>
    </source>
</evidence>
<proteinExistence type="predicted"/>
<dbReference type="PROSITE" id="PS50297">
    <property type="entry name" value="ANK_REP_REGION"/>
    <property type="match status" value="2"/>
</dbReference>
<dbReference type="PROSITE" id="PS50181">
    <property type="entry name" value="FBOX"/>
    <property type="match status" value="1"/>
</dbReference>
<dbReference type="AlphaFoldDB" id="A0A2B7WYX6"/>
<accession>A0A2B7WYX6</accession>
<dbReference type="STRING" id="1447875.A0A2B7WYX6"/>
<sequence length="226" mass="24840">MTLNKSSLSPRLLDLPVEILCLIMNHLGPEDLVALIEGRMVLVSVITTKHCSAQNAEGMTILQLIARKERQEWMDMLVSRCANLSPRNHLYQTPLFLAVKEGNEPVVDMFLAAGAPVSVYSGTEHDDRRTSPLVAAVEVGNSAIIQMLLDKGANVAEEDSEGGQALWYAARHGHADAVQLLIENGADMVDAGKKFCYSIVCRRLRVPYRSHPGANEERIQLFDSGC</sequence>
<dbReference type="Pfam" id="PF00023">
    <property type="entry name" value="Ank"/>
    <property type="match status" value="1"/>
</dbReference>
<dbReference type="Pfam" id="PF12796">
    <property type="entry name" value="Ank_2"/>
    <property type="match status" value="1"/>
</dbReference>
<dbReference type="InterPro" id="IPR036770">
    <property type="entry name" value="Ankyrin_rpt-contain_sf"/>
</dbReference>
<feature type="domain" description="F-box" evidence="4">
    <location>
        <begin position="9"/>
        <end position="35"/>
    </location>
</feature>
<evidence type="ECO:0000256" key="2">
    <source>
        <dbReference type="ARBA" id="ARBA00023043"/>
    </source>
</evidence>
<feature type="repeat" description="ANK" evidence="3">
    <location>
        <begin position="90"/>
        <end position="122"/>
    </location>
</feature>
<dbReference type="Proteomes" id="UP000223968">
    <property type="component" value="Unassembled WGS sequence"/>
</dbReference>
<dbReference type="InterPro" id="IPR001810">
    <property type="entry name" value="F-box_dom"/>
</dbReference>
<dbReference type="PROSITE" id="PS50088">
    <property type="entry name" value="ANK_REPEAT"/>
    <property type="match status" value="3"/>
</dbReference>
<name>A0A2B7WYX6_9EURO</name>
<dbReference type="OrthoDB" id="4188641at2759"/>
<dbReference type="EMBL" id="PDNB01000135">
    <property type="protein sequence ID" value="PGH04544.1"/>
    <property type="molecule type" value="Genomic_DNA"/>
</dbReference>
<keyword evidence="1" id="KW-0677">Repeat</keyword>
<dbReference type="SMART" id="SM00248">
    <property type="entry name" value="ANK"/>
    <property type="match status" value="4"/>
</dbReference>
<keyword evidence="2 3" id="KW-0040">ANK repeat</keyword>
<dbReference type="PANTHER" id="PTHR24198:SF165">
    <property type="entry name" value="ANKYRIN REPEAT-CONTAINING PROTEIN-RELATED"/>
    <property type="match status" value="1"/>
</dbReference>
<gene>
    <name evidence="5" type="ORF">AJ79_07070</name>
</gene>
<evidence type="ECO:0000313" key="6">
    <source>
        <dbReference type="Proteomes" id="UP000223968"/>
    </source>
</evidence>
<comment type="caution">
    <text evidence="5">The sequence shown here is derived from an EMBL/GenBank/DDBJ whole genome shotgun (WGS) entry which is preliminary data.</text>
</comment>